<comment type="caution">
    <text evidence="5">The sequence shown here is derived from an EMBL/GenBank/DDBJ whole genome shotgun (WGS) entry which is preliminary data.</text>
</comment>
<proteinExistence type="predicted"/>
<sequence length="400" mass="45086">MKIVDVKAVPVTVPMEAPLRWSMGVEKGTTRTIVKIFLDNGVIGLGETYGGMGTASVITEKCKPLLIGEDPTEIGKIVGKFRPYFEIPYETSIPPHVFAGVEIACWDALGKCLDRPVCSLLGGRFRRDVPVVSYMFYRYAGQDGVPPIESADAMVKYHEGLEAKYGRFLGTKIKGGVYPPERELEAVKLFRETYGNGFLIRFDPNAAWSVETSIRALRKVEQYDPEFVEDPTSNIEGMARVRKEVDVPLFTNMCVIWFNQIMPAVRLGAIDMVEQDIHYWGGLYLSRRLVEVAEVLQLGLAMHSDRELGISTATMLHMASSQPSLTHPIDSHYHHQVDDIITEPFVYREGYFRVPDGPGLGVEVDEKKLEKYAEVYRQQGDVNEFYDPARPNWVPILPIF</sequence>
<dbReference type="Gene3D" id="3.30.390.10">
    <property type="entry name" value="Enolase-like, N-terminal domain"/>
    <property type="match status" value="1"/>
</dbReference>
<dbReference type="SMART" id="SM00922">
    <property type="entry name" value="MR_MLE"/>
    <property type="match status" value="1"/>
</dbReference>
<accession>A0A2R6C6F2</accession>
<dbReference type="Gene3D" id="3.20.20.120">
    <property type="entry name" value="Enolase-like C-terminal domain"/>
    <property type="match status" value="1"/>
</dbReference>
<dbReference type="InterPro" id="IPR029065">
    <property type="entry name" value="Enolase_C-like"/>
</dbReference>
<evidence type="ECO:0000313" key="6">
    <source>
        <dbReference type="Proteomes" id="UP000242015"/>
    </source>
</evidence>
<dbReference type="SUPFAM" id="SSF54826">
    <property type="entry name" value="Enolase N-terminal domain-like"/>
    <property type="match status" value="1"/>
</dbReference>
<dbReference type="Pfam" id="PF13378">
    <property type="entry name" value="MR_MLE_C"/>
    <property type="match status" value="1"/>
</dbReference>
<comment type="catalytic activity">
    <reaction evidence="1">
        <text>D-glucarate = 5-dehydro-4-deoxy-D-glucarate + H2O</text>
        <dbReference type="Rhea" id="RHEA:14573"/>
        <dbReference type="ChEBI" id="CHEBI:15377"/>
        <dbReference type="ChEBI" id="CHEBI:30612"/>
        <dbReference type="ChEBI" id="CHEBI:42819"/>
        <dbReference type="EC" id="4.2.1.40"/>
    </reaction>
</comment>
<dbReference type="PANTHER" id="PTHR48080:SF4">
    <property type="entry name" value="GLUCARATE DEHYDRATASE"/>
    <property type="match status" value="1"/>
</dbReference>
<dbReference type="PANTHER" id="PTHR48080">
    <property type="entry name" value="D-GALACTONATE DEHYDRATASE-RELATED"/>
    <property type="match status" value="1"/>
</dbReference>
<organism evidence="5 6">
    <name type="scientific">Candidatus Marsarchaeota G2 archaeon BE_D</name>
    <dbReference type="NCBI Taxonomy" id="1978158"/>
    <lineage>
        <taxon>Archaea</taxon>
        <taxon>Candidatus Marsarchaeota</taxon>
        <taxon>Candidatus Marsarchaeota group 2</taxon>
    </lineage>
</organism>
<dbReference type="InterPro" id="IPR029017">
    <property type="entry name" value="Enolase-like_N"/>
</dbReference>
<dbReference type="InterPro" id="IPR036849">
    <property type="entry name" value="Enolase-like_C_sf"/>
</dbReference>
<dbReference type="AlphaFoldDB" id="A0A2R6C6F2"/>
<reference evidence="5 6" key="1">
    <citation type="submission" date="2017-04" db="EMBL/GenBank/DDBJ databases">
        <title>Novel microbial lineages endemic to geothermal iron-oxide mats fill important gaps in the evolutionary history of Archaea.</title>
        <authorList>
            <person name="Jay Z.J."/>
            <person name="Beam J.P."/>
            <person name="Dlakic M."/>
            <person name="Rusch D.B."/>
            <person name="Kozubal M.A."/>
            <person name="Inskeep W.P."/>
        </authorList>
    </citation>
    <scope>NUCLEOTIDE SEQUENCE [LARGE SCALE GENOMIC DNA]</scope>
    <source>
        <strain evidence="5">BE_D</strain>
    </source>
</reference>
<dbReference type="Proteomes" id="UP000242015">
    <property type="component" value="Unassembled WGS sequence"/>
</dbReference>
<dbReference type="EC" id="4.2.1.40" evidence="3"/>
<dbReference type="InterPro" id="IPR013342">
    <property type="entry name" value="Mandelate_racemase_C"/>
</dbReference>
<dbReference type="InterPro" id="IPR034593">
    <property type="entry name" value="DgoD-like"/>
</dbReference>
<protein>
    <recommendedName>
        <fullName evidence="3">glucarate dehydratase</fullName>
        <ecNumber evidence="3">4.2.1.40</ecNumber>
    </recommendedName>
</protein>
<evidence type="ECO:0000256" key="3">
    <source>
        <dbReference type="ARBA" id="ARBA00011973"/>
    </source>
</evidence>
<evidence type="ECO:0000256" key="2">
    <source>
        <dbReference type="ARBA" id="ARBA00005183"/>
    </source>
</evidence>
<dbReference type="Pfam" id="PF02746">
    <property type="entry name" value="MR_MLE_N"/>
    <property type="match status" value="1"/>
</dbReference>
<dbReference type="SUPFAM" id="SSF51604">
    <property type="entry name" value="Enolase C-terminal domain-like"/>
    <property type="match status" value="1"/>
</dbReference>
<evidence type="ECO:0000259" key="4">
    <source>
        <dbReference type="SMART" id="SM00922"/>
    </source>
</evidence>
<evidence type="ECO:0000313" key="5">
    <source>
        <dbReference type="EMBL" id="PSO06408.1"/>
    </source>
</evidence>
<feature type="domain" description="Mandelate racemase/muconate lactonizing enzyme C-terminal" evidence="4">
    <location>
        <begin position="151"/>
        <end position="248"/>
    </location>
</feature>
<name>A0A2R6C6F2_9ARCH</name>
<dbReference type="InterPro" id="IPR013341">
    <property type="entry name" value="Mandelate_racemase_N_dom"/>
</dbReference>
<comment type="pathway">
    <text evidence="2">Carbohydrate acid metabolism; D-glucarate degradation; 2,5-dioxopentanoate from D-glucarate: step 1/2.</text>
</comment>
<gene>
    <name evidence="5" type="ORF">B9Q04_16200</name>
</gene>
<dbReference type="EMBL" id="NEXF01000502">
    <property type="protein sequence ID" value="PSO06408.1"/>
    <property type="molecule type" value="Genomic_DNA"/>
</dbReference>
<evidence type="ECO:0000256" key="1">
    <source>
        <dbReference type="ARBA" id="ARBA00001426"/>
    </source>
</evidence>
<dbReference type="GO" id="GO:0008872">
    <property type="term" value="F:glucarate dehydratase activity"/>
    <property type="evidence" value="ECO:0007669"/>
    <property type="project" value="UniProtKB-EC"/>
</dbReference>
<dbReference type="SFLD" id="SFLDS00001">
    <property type="entry name" value="Enolase"/>
    <property type="match status" value="1"/>
</dbReference>
<dbReference type="SFLD" id="SFLDG00055">
    <property type="entry name" value="glucarate_dehydratase"/>
    <property type="match status" value="1"/>
</dbReference>